<evidence type="ECO:0000256" key="5">
    <source>
        <dbReference type="ARBA" id="ARBA00022989"/>
    </source>
</evidence>
<accession>A0ABR2YEM8</accession>
<name>A0ABR2YEM8_9CHLO</name>
<evidence type="ECO:0000256" key="2">
    <source>
        <dbReference type="ARBA" id="ARBA00007015"/>
    </source>
</evidence>
<comment type="subcellular location">
    <subcellularLocation>
        <location evidence="1">Membrane</location>
        <topology evidence="1">Multi-pass membrane protein</topology>
    </subcellularLocation>
</comment>
<dbReference type="PANTHER" id="PTHR31585:SF0">
    <property type="entry name" value="FOLATE-BIOPTERIN TRANSPORTER 1, CHLOROPLASTIC"/>
    <property type="match status" value="1"/>
</dbReference>
<dbReference type="Proteomes" id="UP001491310">
    <property type="component" value="Unassembled WGS sequence"/>
</dbReference>
<evidence type="ECO:0000256" key="4">
    <source>
        <dbReference type="ARBA" id="ARBA00022692"/>
    </source>
</evidence>
<evidence type="ECO:0000313" key="9">
    <source>
        <dbReference type="Proteomes" id="UP001491310"/>
    </source>
</evidence>
<comment type="caution">
    <text evidence="8">The sequence shown here is derived from an EMBL/GenBank/DDBJ whole genome shotgun (WGS) entry which is preliminary data.</text>
</comment>
<evidence type="ECO:0000256" key="3">
    <source>
        <dbReference type="ARBA" id="ARBA00022448"/>
    </source>
</evidence>
<feature type="transmembrane region" description="Helical" evidence="7">
    <location>
        <begin position="79"/>
        <end position="100"/>
    </location>
</feature>
<dbReference type="SUPFAM" id="SSF103473">
    <property type="entry name" value="MFS general substrate transporter"/>
    <property type="match status" value="1"/>
</dbReference>
<dbReference type="NCBIfam" id="TIGR00788">
    <property type="entry name" value="fbt"/>
    <property type="match status" value="1"/>
</dbReference>
<proteinExistence type="inferred from homology"/>
<keyword evidence="3" id="KW-0813">Transport</keyword>
<protein>
    <recommendedName>
        <fullName evidence="10">Biopterin transport-related protein BT1</fullName>
    </recommendedName>
</protein>
<dbReference type="Gene3D" id="1.20.1250.20">
    <property type="entry name" value="MFS general substrate transporter like domains"/>
    <property type="match status" value="1"/>
</dbReference>
<keyword evidence="5 7" id="KW-1133">Transmembrane helix</keyword>
<dbReference type="CDD" id="cd17484">
    <property type="entry name" value="MFS_FBT"/>
    <property type="match status" value="1"/>
</dbReference>
<dbReference type="Pfam" id="PF03092">
    <property type="entry name" value="BT1"/>
    <property type="match status" value="1"/>
</dbReference>
<keyword evidence="9" id="KW-1185">Reference proteome</keyword>
<evidence type="ECO:0000313" key="8">
    <source>
        <dbReference type="EMBL" id="KAK9903962.1"/>
    </source>
</evidence>
<feature type="transmembrane region" description="Helical" evidence="7">
    <location>
        <begin position="327"/>
        <end position="347"/>
    </location>
</feature>
<evidence type="ECO:0008006" key="10">
    <source>
        <dbReference type="Google" id="ProtNLM"/>
    </source>
</evidence>
<dbReference type="InterPro" id="IPR039309">
    <property type="entry name" value="BT1"/>
</dbReference>
<feature type="transmembrane region" description="Helical" evidence="7">
    <location>
        <begin position="262"/>
        <end position="286"/>
    </location>
</feature>
<dbReference type="InterPro" id="IPR036259">
    <property type="entry name" value="MFS_trans_sf"/>
</dbReference>
<dbReference type="InterPro" id="IPR004324">
    <property type="entry name" value="FBT"/>
</dbReference>
<evidence type="ECO:0000256" key="1">
    <source>
        <dbReference type="ARBA" id="ARBA00004141"/>
    </source>
</evidence>
<keyword evidence="4 7" id="KW-0812">Transmembrane</keyword>
<organism evidence="8 9">
    <name type="scientific">Coccomyxa subellipsoidea</name>
    <dbReference type="NCBI Taxonomy" id="248742"/>
    <lineage>
        <taxon>Eukaryota</taxon>
        <taxon>Viridiplantae</taxon>
        <taxon>Chlorophyta</taxon>
        <taxon>core chlorophytes</taxon>
        <taxon>Trebouxiophyceae</taxon>
        <taxon>Trebouxiophyceae incertae sedis</taxon>
        <taxon>Coccomyxaceae</taxon>
        <taxon>Coccomyxa</taxon>
    </lineage>
</organism>
<dbReference type="EMBL" id="JALJOT010000013">
    <property type="protein sequence ID" value="KAK9903962.1"/>
    <property type="molecule type" value="Genomic_DNA"/>
</dbReference>
<sequence length="436" mass="46880">MGLEPTPELAAVAVAYFVQGVKMSLGTLTEQFYLKDDLQFDPAQAETWKAIAHIPWMIKPLYGFVTDTFPINGLRRQPYIIICGLTGTAAFGLLCALPAAPLPALLLMTAGELAIAFSDVVIDGVVVERSRGEDQATAGSLQSICWGSQAVGVLSSAYTSGWLVGWAGARPTLGVMAIFPLLMCGTAFLIKERRRSPQSADLEVVRVPPEVVQEGEESKELLGEPWRKQEVHGGAATVSLSNAERLKQQLWALWQAITMPQILLPAAFIFLWQAGPSAAGAMFFFYTNYLGFSPEFVGRIKLLDGIAQLAGVYLFNVFLRRVQLRRLFFGLALAGVAAGFTQLVLVTGFNRKIGLDDKLFVLADSVLVTGLGRIALMPCLVLAARVCPEGVEATLYAALMSISNAAGGAGELLGAALTKIYVIAERKGEMVSPSEF</sequence>
<gene>
    <name evidence="8" type="ORF">WJX75_001434</name>
</gene>
<dbReference type="PANTHER" id="PTHR31585">
    <property type="entry name" value="FOLATE-BIOPTERIN TRANSPORTER 1, CHLOROPLASTIC"/>
    <property type="match status" value="1"/>
</dbReference>
<keyword evidence="6 7" id="KW-0472">Membrane</keyword>
<evidence type="ECO:0000256" key="6">
    <source>
        <dbReference type="ARBA" id="ARBA00023136"/>
    </source>
</evidence>
<reference evidence="8 9" key="1">
    <citation type="journal article" date="2024" name="Nat. Commun.">
        <title>Phylogenomics reveals the evolutionary origins of lichenization in chlorophyte algae.</title>
        <authorList>
            <person name="Puginier C."/>
            <person name="Libourel C."/>
            <person name="Otte J."/>
            <person name="Skaloud P."/>
            <person name="Haon M."/>
            <person name="Grisel S."/>
            <person name="Petersen M."/>
            <person name="Berrin J.G."/>
            <person name="Delaux P.M."/>
            <person name="Dal Grande F."/>
            <person name="Keller J."/>
        </authorList>
    </citation>
    <scope>NUCLEOTIDE SEQUENCE [LARGE SCALE GENOMIC DNA]</scope>
    <source>
        <strain evidence="8 9">SAG 216-7</strain>
    </source>
</reference>
<evidence type="ECO:0000256" key="7">
    <source>
        <dbReference type="SAM" id="Phobius"/>
    </source>
</evidence>
<comment type="similarity">
    <text evidence="2">Belongs to the major facilitator superfamily. Folate-biopterin transporter (TC 2.A.71) family.</text>
</comment>
<feature type="transmembrane region" description="Helical" evidence="7">
    <location>
        <begin position="172"/>
        <end position="190"/>
    </location>
</feature>